<feature type="transmembrane region" description="Helical" evidence="1">
    <location>
        <begin position="123"/>
        <end position="148"/>
    </location>
</feature>
<dbReference type="AlphaFoldDB" id="A0A7I9UVE4"/>
<dbReference type="Proteomes" id="UP000444980">
    <property type="component" value="Unassembled WGS sequence"/>
</dbReference>
<keyword evidence="1" id="KW-1133">Transmembrane helix</keyword>
<feature type="transmembrane region" description="Helical" evidence="1">
    <location>
        <begin position="193"/>
        <end position="217"/>
    </location>
</feature>
<keyword evidence="1" id="KW-0472">Membrane</keyword>
<organism evidence="2 3">
    <name type="scientific">Gordonia crocea</name>
    <dbReference type="NCBI Taxonomy" id="589162"/>
    <lineage>
        <taxon>Bacteria</taxon>
        <taxon>Bacillati</taxon>
        <taxon>Actinomycetota</taxon>
        <taxon>Actinomycetes</taxon>
        <taxon>Mycobacteriales</taxon>
        <taxon>Gordoniaceae</taxon>
        <taxon>Gordonia</taxon>
    </lineage>
</organism>
<dbReference type="EMBL" id="BJOU01000001">
    <property type="protein sequence ID" value="GED96922.1"/>
    <property type="molecule type" value="Genomic_DNA"/>
</dbReference>
<proteinExistence type="predicted"/>
<evidence type="ECO:0000256" key="1">
    <source>
        <dbReference type="SAM" id="Phobius"/>
    </source>
</evidence>
<feature type="transmembrane region" description="Helical" evidence="1">
    <location>
        <begin position="428"/>
        <end position="450"/>
    </location>
</feature>
<feature type="transmembrane region" description="Helical" evidence="1">
    <location>
        <begin position="21"/>
        <end position="45"/>
    </location>
</feature>
<gene>
    <name evidence="2" type="ORF">nbrc107697_09610</name>
</gene>
<sequence length="532" mass="54521">MSASIASVGILTRLNLRRERIIAPVTVVILLATNAATVSSITTLYGTAAERQSLAAGAAANSAFKLLLGPLEHLQSTAAIASWRAGLFMIAATAVCAALMVTRLTRKEEELGRVELVRAARTGALAPIAAALIVAIGFALVVGVGMAALMASAGATPTEAAVVGGQYASTSLAAIGLAALTAQVATTARLANLIAVSTVLGGYVLRGVADAAGWEWLRWTNPVGWAQQMDPFGANRWWPAAASVAFFAVGVLGAAWVNGRRDLGGGLIAPRPGPPSSSVSSIGALTARLDRAGFVGWAIGIGVFALLIGVLVNAATELAGDNPQMVDYLHRLGGPGELTKVFFAVIMTYLGFAATAWAVTAVSRSRSDEAEGRAELLLATSVSRSGYLGAQLALVVVGIVVLLAVSGLLVGVGAGIVTGDWATMFSAAVRAAAVQISAALVIGVAAVAWYAAAPRFAVGGGWAMVVGAFLLGPMGELFGLPQWVRDLSPFTHLPAVPSAPMHWPPVVVLLVVAAVLAGVAWWRFRRRNVEGK</sequence>
<accession>A0A7I9UVE4</accession>
<feature type="transmembrane region" description="Helical" evidence="1">
    <location>
        <begin position="81"/>
        <end position="102"/>
    </location>
</feature>
<feature type="transmembrane region" description="Helical" evidence="1">
    <location>
        <begin position="503"/>
        <end position="522"/>
    </location>
</feature>
<dbReference type="RefSeq" id="WP_161926327.1">
    <property type="nucleotide sequence ID" value="NZ_BJOU01000001.1"/>
</dbReference>
<comment type="caution">
    <text evidence="2">The sequence shown here is derived from an EMBL/GenBank/DDBJ whole genome shotgun (WGS) entry which is preliminary data.</text>
</comment>
<name>A0A7I9UVE4_9ACTN</name>
<evidence type="ECO:0000313" key="3">
    <source>
        <dbReference type="Proteomes" id="UP000444980"/>
    </source>
</evidence>
<feature type="transmembrane region" description="Helical" evidence="1">
    <location>
        <begin position="462"/>
        <end position="483"/>
    </location>
</feature>
<keyword evidence="3" id="KW-1185">Reference proteome</keyword>
<keyword evidence="1" id="KW-0812">Transmembrane</keyword>
<feature type="transmembrane region" description="Helical" evidence="1">
    <location>
        <begin position="392"/>
        <end position="416"/>
    </location>
</feature>
<evidence type="ECO:0000313" key="2">
    <source>
        <dbReference type="EMBL" id="GED96922.1"/>
    </source>
</evidence>
<feature type="transmembrane region" description="Helical" evidence="1">
    <location>
        <begin position="341"/>
        <end position="363"/>
    </location>
</feature>
<feature type="transmembrane region" description="Helical" evidence="1">
    <location>
        <begin position="294"/>
        <end position="315"/>
    </location>
</feature>
<dbReference type="OrthoDB" id="2014935at2"/>
<feature type="transmembrane region" description="Helical" evidence="1">
    <location>
        <begin position="237"/>
        <end position="257"/>
    </location>
</feature>
<protein>
    <submittedName>
        <fullName evidence="2">ABC transporter membrane-spanning protein</fullName>
    </submittedName>
</protein>
<feature type="transmembrane region" description="Helical" evidence="1">
    <location>
        <begin position="160"/>
        <end position="181"/>
    </location>
</feature>
<reference evidence="3" key="1">
    <citation type="submission" date="2019-06" db="EMBL/GenBank/DDBJ databases">
        <title>Gordonia isolated from sludge of a wastewater treatment plant.</title>
        <authorList>
            <person name="Tamura T."/>
            <person name="Aoyama K."/>
            <person name="Kang Y."/>
            <person name="Saito S."/>
            <person name="Akiyama N."/>
            <person name="Yazawa K."/>
            <person name="Gonoi T."/>
            <person name="Mikami Y."/>
        </authorList>
    </citation>
    <scope>NUCLEOTIDE SEQUENCE [LARGE SCALE GENOMIC DNA]</scope>
    <source>
        <strain evidence="3">NBRC 107697</strain>
    </source>
</reference>